<sequence>MKITKCSASAIGMYYHCSFAYFLHYILGMETKTGLAALQGSIVHKTLEWMCQLKRRGKTNVDPMWLLDRAWDELTAESPEIAIRRVTTRIDKETGDLKEAADHKKCRVALETILADKHYNPYDNESIGIEQWFAMEMPGEEWECTDKDGNKHQFAARGFIDLVKEIDKETIEIVDWKTGNRKNFHTQEDIDEEVLTKEVQPRLYHLAAYFLYPQYKNIIVTFYYANDGGPVTVAFSQDDLARTVAVLHRFFTTVKQDTLLLRNRHWTCKMCSFNNNGICNRVWSDLNTMGSEYIEDRYTNLTYEGQLAIGKPEEK</sequence>
<protein>
    <recommendedName>
        <fullName evidence="1">PD-(D/E)XK endonuclease-like domain-containing protein</fullName>
    </recommendedName>
</protein>
<accession>A0A0F9VGJ4</accession>
<proteinExistence type="predicted"/>
<dbReference type="InterPro" id="IPR038726">
    <property type="entry name" value="PDDEXK_AddAB-type"/>
</dbReference>
<evidence type="ECO:0000313" key="2">
    <source>
        <dbReference type="EMBL" id="KKN98952.1"/>
    </source>
</evidence>
<dbReference type="SUPFAM" id="SSF52980">
    <property type="entry name" value="Restriction endonuclease-like"/>
    <property type="match status" value="1"/>
</dbReference>
<dbReference type="Gene3D" id="3.90.320.10">
    <property type="match status" value="1"/>
</dbReference>
<feature type="domain" description="PD-(D/E)XK endonuclease-like" evidence="1">
    <location>
        <begin position="6"/>
        <end position="274"/>
    </location>
</feature>
<dbReference type="InterPro" id="IPR011335">
    <property type="entry name" value="Restrct_endonuc-II-like"/>
</dbReference>
<evidence type="ECO:0000259" key="1">
    <source>
        <dbReference type="Pfam" id="PF12705"/>
    </source>
</evidence>
<reference evidence="2" key="1">
    <citation type="journal article" date="2015" name="Nature">
        <title>Complex archaea that bridge the gap between prokaryotes and eukaryotes.</title>
        <authorList>
            <person name="Spang A."/>
            <person name="Saw J.H."/>
            <person name="Jorgensen S.L."/>
            <person name="Zaremba-Niedzwiedzka K."/>
            <person name="Martijn J."/>
            <person name="Lind A.E."/>
            <person name="van Eijk R."/>
            <person name="Schleper C."/>
            <person name="Guy L."/>
            <person name="Ettema T.J."/>
        </authorList>
    </citation>
    <scope>NUCLEOTIDE SEQUENCE</scope>
</reference>
<dbReference type="InterPro" id="IPR011604">
    <property type="entry name" value="PDDEXK-like_dom_sf"/>
</dbReference>
<gene>
    <name evidence="2" type="ORF">LCGC14_0141970</name>
</gene>
<name>A0A0F9VGJ4_9ZZZZ</name>
<dbReference type="EMBL" id="LAZR01000049">
    <property type="protein sequence ID" value="KKN98952.1"/>
    <property type="molecule type" value="Genomic_DNA"/>
</dbReference>
<comment type="caution">
    <text evidence="2">The sequence shown here is derived from an EMBL/GenBank/DDBJ whole genome shotgun (WGS) entry which is preliminary data.</text>
</comment>
<dbReference type="Pfam" id="PF12705">
    <property type="entry name" value="PDDEXK_1"/>
    <property type="match status" value="1"/>
</dbReference>
<dbReference type="AlphaFoldDB" id="A0A0F9VGJ4"/>
<organism evidence="2">
    <name type="scientific">marine sediment metagenome</name>
    <dbReference type="NCBI Taxonomy" id="412755"/>
    <lineage>
        <taxon>unclassified sequences</taxon>
        <taxon>metagenomes</taxon>
        <taxon>ecological metagenomes</taxon>
    </lineage>
</organism>